<accession>A0A5B6WVT6</accession>
<keyword evidence="3" id="KW-1185">Reference proteome</keyword>
<name>A0A5B6WVT6_9ROSI</name>
<dbReference type="Proteomes" id="UP000325315">
    <property type="component" value="Unassembled WGS sequence"/>
</dbReference>
<feature type="region of interest" description="Disordered" evidence="1">
    <location>
        <begin position="1"/>
        <end position="30"/>
    </location>
</feature>
<gene>
    <name evidence="2" type="ORF">EPI10_007435</name>
</gene>
<proteinExistence type="predicted"/>
<feature type="compositionally biased region" description="Basic and acidic residues" evidence="1">
    <location>
        <begin position="1"/>
        <end position="10"/>
    </location>
</feature>
<dbReference type="AlphaFoldDB" id="A0A5B6WVT6"/>
<organism evidence="2 3">
    <name type="scientific">Gossypium australe</name>
    <dbReference type="NCBI Taxonomy" id="47621"/>
    <lineage>
        <taxon>Eukaryota</taxon>
        <taxon>Viridiplantae</taxon>
        <taxon>Streptophyta</taxon>
        <taxon>Embryophyta</taxon>
        <taxon>Tracheophyta</taxon>
        <taxon>Spermatophyta</taxon>
        <taxon>Magnoliopsida</taxon>
        <taxon>eudicotyledons</taxon>
        <taxon>Gunneridae</taxon>
        <taxon>Pentapetalae</taxon>
        <taxon>rosids</taxon>
        <taxon>malvids</taxon>
        <taxon>Malvales</taxon>
        <taxon>Malvaceae</taxon>
        <taxon>Malvoideae</taxon>
        <taxon>Gossypium</taxon>
    </lineage>
</organism>
<dbReference type="EMBL" id="SMMG02000002">
    <property type="protein sequence ID" value="KAA3485456.1"/>
    <property type="molecule type" value="Genomic_DNA"/>
</dbReference>
<comment type="caution">
    <text evidence="2">The sequence shown here is derived from an EMBL/GenBank/DDBJ whole genome shotgun (WGS) entry which is preliminary data.</text>
</comment>
<sequence>MVPHLDERHVSIQSRTHRQPLPTRPGPDLAAQRPVSLIRIAGRQNATWQHQHEEELVPVYTLTAA</sequence>
<protein>
    <submittedName>
        <fullName evidence="2">Uncharacterized protein</fullName>
    </submittedName>
</protein>
<evidence type="ECO:0000313" key="2">
    <source>
        <dbReference type="EMBL" id="KAA3485456.1"/>
    </source>
</evidence>
<reference evidence="3" key="1">
    <citation type="journal article" date="2019" name="Plant Biotechnol. J.">
        <title>Genome sequencing of the Australian wild diploid species Gossypium australe highlights disease resistance and delayed gland morphogenesis.</title>
        <authorList>
            <person name="Cai Y."/>
            <person name="Cai X."/>
            <person name="Wang Q."/>
            <person name="Wang P."/>
            <person name="Zhang Y."/>
            <person name="Cai C."/>
            <person name="Xu Y."/>
            <person name="Wang K."/>
            <person name="Zhou Z."/>
            <person name="Wang C."/>
            <person name="Geng S."/>
            <person name="Li B."/>
            <person name="Dong Q."/>
            <person name="Hou Y."/>
            <person name="Wang H."/>
            <person name="Ai P."/>
            <person name="Liu Z."/>
            <person name="Yi F."/>
            <person name="Sun M."/>
            <person name="An G."/>
            <person name="Cheng J."/>
            <person name="Zhang Y."/>
            <person name="Shi Q."/>
            <person name="Xie Y."/>
            <person name="Shi X."/>
            <person name="Chang Y."/>
            <person name="Huang F."/>
            <person name="Chen Y."/>
            <person name="Hong S."/>
            <person name="Mi L."/>
            <person name="Sun Q."/>
            <person name="Zhang L."/>
            <person name="Zhou B."/>
            <person name="Peng R."/>
            <person name="Zhang X."/>
            <person name="Liu F."/>
        </authorList>
    </citation>
    <scope>NUCLEOTIDE SEQUENCE [LARGE SCALE GENOMIC DNA]</scope>
    <source>
        <strain evidence="3">cv. PA1801</strain>
    </source>
</reference>
<evidence type="ECO:0000256" key="1">
    <source>
        <dbReference type="SAM" id="MobiDB-lite"/>
    </source>
</evidence>
<evidence type="ECO:0000313" key="3">
    <source>
        <dbReference type="Proteomes" id="UP000325315"/>
    </source>
</evidence>